<dbReference type="NCBIfam" id="TIGR03370">
    <property type="entry name" value="VPLPA-CTERM"/>
    <property type="match status" value="1"/>
</dbReference>
<dbReference type="RefSeq" id="WP_092080098.1">
    <property type="nucleotide sequence ID" value="NZ_FOYI01000006.1"/>
</dbReference>
<dbReference type="STRING" id="871652.SAMN04515673_10618"/>
<keyword evidence="1" id="KW-0812">Transmembrane</keyword>
<evidence type="ECO:0000256" key="1">
    <source>
        <dbReference type="SAM" id="Phobius"/>
    </source>
</evidence>
<dbReference type="EMBL" id="FOYI01000006">
    <property type="protein sequence ID" value="SFR10212.1"/>
    <property type="molecule type" value="Genomic_DNA"/>
</dbReference>
<keyword evidence="1" id="KW-0472">Membrane</keyword>
<evidence type="ECO:0000313" key="4">
    <source>
        <dbReference type="Proteomes" id="UP000199302"/>
    </source>
</evidence>
<name>A0A1I6DY01_9RHOB</name>
<keyword evidence="2" id="KW-0732">Signal</keyword>
<reference evidence="3 4" key="1">
    <citation type="submission" date="2016-10" db="EMBL/GenBank/DDBJ databases">
        <authorList>
            <person name="de Groot N.N."/>
        </authorList>
    </citation>
    <scope>NUCLEOTIDE SEQUENCE [LARGE SCALE GENOMIC DNA]</scope>
    <source>
        <strain evidence="4">KMM 9023,NRIC 0796,JCM 17311,KCTC 23692</strain>
    </source>
</reference>
<dbReference type="Proteomes" id="UP000199302">
    <property type="component" value="Unassembled WGS sequence"/>
</dbReference>
<proteinExistence type="predicted"/>
<evidence type="ECO:0000313" key="3">
    <source>
        <dbReference type="EMBL" id="SFR10212.1"/>
    </source>
</evidence>
<organism evidence="3 4">
    <name type="scientific">Poseidonocella sedimentorum</name>
    <dbReference type="NCBI Taxonomy" id="871652"/>
    <lineage>
        <taxon>Bacteria</taxon>
        <taxon>Pseudomonadati</taxon>
        <taxon>Pseudomonadota</taxon>
        <taxon>Alphaproteobacteria</taxon>
        <taxon>Rhodobacterales</taxon>
        <taxon>Roseobacteraceae</taxon>
        <taxon>Poseidonocella</taxon>
    </lineage>
</organism>
<protein>
    <submittedName>
        <fullName evidence="3">VPLPA-CTERM protein sorting domain-containing protein</fullName>
    </submittedName>
</protein>
<sequence>MIRNTLLAVASVLGLASASQAATIDLDALGLETGAVIGSSSTMAIVDIPPFLSPGTPPIVLVPGFFQALDATGSPVLELNTGDGLLYNLVVSPGFTEATTETAREGDRQLELLFGTSIFARLVLADGDSLDNMLTGADFSDASLTVWELETAVIPLPAGMPLLLAGLGGLAALRLRKAAR</sequence>
<dbReference type="AlphaFoldDB" id="A0A1I6DY01"/>
<keyword evidence="4" id="KW-1185">Reference proteome</keyword>
<dbReference type="InterPro" id="IPR022472">
    <property type="entry name" value="VPLPA-CTERM"/>
</dbReference>
<gene>
    <name evidence="3" type="ORF">SAMN04515673_10618</name>
</gene>
<feature type="chain" id="PRO_5011436500" evidence="2">
    <location>
        <begin position="22"/>
        <end position="180"/>
    </location>
</feature>
<feature type="transmembrane region" description="Helical" evidence="1">
    <location>
        <begin position="152"/>
        <end position="173"/>
    </location>
</feature>
<evidence type="ECO:0000256" key="2">
    <source>
        <dbReference type="SAM" id="SignalP"/>
    </source>
</evidence>
<accession>A0A1I6DY01</accession>
<feature type="signal peptide" evidence="2">
    <location>
        <begin position="1"/>
        <end position="21"/>
    </location>
</feature>
<keyword evidence="1" id="KW-1133">Transmembrane helix</keyword>